<dbReference type="RefSeq" id="WP_033242028.1">
    <property type="nucleotide sequence ID" value="NZ_JBIRUQ010000001.1"/>
</dbReference>
<dbReference type="SUPFAM" id="SSF55961">
    <property type="entry name" value="Bet v1-like"/>
    <property type="match status" value="1"/>
</dbReference>
<proteinExistence type="predicted"/>
<dbReference type="Proteomes" id="UP001611263">
    <property type="component" value="Unassembled WGS sequence"/>
</dbReference>
<sequence length="260" mass="26286">MKLENTFRIPVPADDAWPVLLDLERLAPCVPGATLTSRDGDDFHGKIKVKLGPVGLTYNGVIKILSQDADAKIAVLEGGGRETRGNGTAKAVITCRLVESGRVTDVFVDTDLAITGKPAQFGRGALADVAGTLIGTFADNLAAEITSSAGEVTDEALGAASSSASAEATGSVTAAPTEVADTELGGATGSTPGTMSAPVGSASRPQPAAPTRIAARPAAEPIDLMAAAGLSANRQLLLALGAAALVILFLLTRKRCNLAE</sequence>
<protein>
    <submittedName>
        <fullName evidence="3">SRPBCC family protein</fullName>
    </submittedName>
</protein>
<dbReference type="CDD" id="cd07823">
    <property type="entry name" value="SRPBCC_5"/>
    <property type="match status" value="1"/>
</dbReference>
<accession>A0ABW7THF4</accession>
<organism evidence="3 4">
    <name type="scientific">Nocardia carnea</name>
    <dbReference type="NCBI Taxonomy" id="37328"/>
    <lineage>
        <taxon>Bacteria</taxon>
        <taxon>Bacillati</taxon>
        <taxon>Actinomycetota</taxon>
        <taxon>Actinomycetes</taxon>
        <taxon>Mycobacteriales</taxon>
        <taxon>Nocardiaceae</taxon>
        <taxon>Nocardia</taxon>
    </lineage>
</organism>
<feature type="transmembrane region" description="Helical" evidence="2">
    <location>
        <begin position="235"/>
        <end position="252"/>
    </location>
</feature>
<evidence type="ECO:0000256" key="1">
    <source>
        <dbReference type="SAM" id="MobiDB-lite"/>
    </source>
</evidence>
<dbReference type="Pfam" id="PF06240">
    <property type="entry name" value="COXG"/>
    <property type="match status" value="1"/>
</dbReference>
<evidence type="ECO:0000313" key="4">
    <source>
        <dbReference type="Proteomes" id="UP001611263"/>
    </source>
</evidence>
<dbReference type="InterPro" id="IPR023393">
    <property type="entry name" value="START-like_dom_sf"/>
</dbReference>
<keyword evidence="2" id="KW-0812">Transmembrane</keyword>
<dbReference type="PANTHER" id="PTHR38588:SF1">
    <property type="entry name" value="BLL0334 PROTEIN"/>
    <property type="match status" value="1"/>
</dbReference>
<dbReference type="GeneID" id="93504910"/>
<dbReference type="PANTHER" id="PTHR38588">
    <property type="entry name" value="BLL0334 PROTEIN"/>
    <property type="match status" value="1"/>
</dbReference>
<dbReference type="InterPro" id="IPR010419">
    <property type="entry name" value="CO_DH_gsu"/>
</dbReference>
<comment type="caution">
    <text evidence="3">The sequence shown here is derived from an EMBL/GenBank/DDBJ whole genome shotgun (WGS) entry which is preliminary data.</text>
</comment>
<evidence type="ECO:0000313" key="3">
    <source>
        <dbReference type="EMBL" id="MFI1460467.1"/>
    </source>
</evidence>
<dbReference type="Gene3D" id="3.30.530.20">
    <property type="match status" value="1"/>
</dbReference>
<gene>
    <name evidence="3" type="ORF">ACH4WX_07045</name>
</gene>
<dbReference type="EMBL" id="JBIRUQ010000001">
    <property type="protein sequence ID" value="MFI1460467.1"/>
    <property type="molecule type" value="Genomic_DNA"/>
</dbReference>
<feature type="region of interest" description="Disordered" evidence="1">
    <location>
        <begin position="182"/>
        <end position="212"/>
    </location>
</feature>
<evidence type="ECO:0000256" key="2">
    <source>
        <dbReference type="SAM" id="Phobius"/>
    </source>
</evidence>
<keyword evidence="2" id="KW-1133">Transmembrane helix</keyword>
<reference evidence="3 4" key="1">
    <citation type="submission" date="2024-10" db="EMBL/GenBank/DDBJ databases">
        <title>The Natural Products Discovery Center: Release of the First 8490 Sequenced Strains for Exploring Actinobacteria Biosynthetic Diversity.</title>
        <authorList>
            <person name="Kalkreuter E."/>
            <person name="Kautsar S.A."/>
            <person name="Yang D."/>
            <person name="Bader C.D."/>
            <person name="Teijaro C.N."/>
            <person name="Fluegel L."/>
            <person name="Davis C.M."/>
            <person name="Simpson J.R."/>
            <person name="Lauterbach L."/>
            <person name="Steele A.D."/>
            <person name="Gui C."/>
            <person name="Meng S."/>
            <person name="Li G."/>
            <person name="Viehrig K."/>
            <person name="Ye F."/>
            <person name="Su P."/>
            <person name="Kiefer A.F."/>
            <person name="Nichols A."/>
            <person name="Cepeda A.J."/>
            <person name="Yan W."/>
            <person name="Fan B."/>
            <person name="Jiang Y."/>
            <person name="Adhikari A."/>
            <person name="Zheng C.-J."/>
            <person name="Schuster L."/>
            <person name="Cowan T.M."/>
            <person name="Smanski M.J."/>
            <person name="Chevrette M.G."/>
            <person name="De Carvalho L.P.S."/>
            <person name="Shen B."/>
        </authorList>
    </citation>
    <scope>NUCLEOTIDE SEQUENCE [LARGE SCALE GENOMIC DNA]</scope>
    <source>
        <strain evidence="3 4">NPDC020568</strain>
    </source>
</reference>
<keyword evidence="2" id="KW-0472">Membrane</keyword>
<keyword evidence="4" id="KW-1185">Reference proteome</keyword>
<name>A0ABW7THF4_9NOCA</name>